<accession>A0A9W8CFP4</accession>
<protein>
    <submittedName>
        <fullName evidence="1">Uncharacterized protein</fullName>
    </submittedName>
</protein>
<dbReference type="EMBL" id="MU629443">
    <property type="protein sequence ID" value="KAJ1257108.1"/>
    <property type="molecule type" value="Genomic_DNA"/>
</dbReference>
<comment type="caution">
    <text evidence="1">The sequence shown here is derived from an EMBL/GenBank/DDBJ whole genome shotgun (WGS) entry which is preliminary data.</text>
</comment>
<evidence type="ECO:0000313" key="1">
    <source>
        <dbReference type="EMBL" id="KAJ1257108.1"/>
    </source>
</evidence>
<evidence type="ECO:0000313" key="2">
    <source>
        <dbReference type="Proteomes" id="UP001164776"/>
    </source>
</evidence>
<reference evidence="1 2" key="1">
    <citation type="submission" date="2022-10" db="EMBL/GenBank/DDBJ databases">
        <title>WGS assembly of Paspalum vaginatum 540-79.</title>
        <authorList>
            <person name="Sun G."/>
            <person name="Wase N."/>
            <person name="Shu S."/>
            <person name="Jenkins J."/>
            <person name="Zhou B."/>
            <person name="Torres-Rodriguez J."/>
            <person name="Chen C."/>
            <person name="Sandor L."/>
            <person name="Plott C."/>
            <person name="Yoshinga Y."/>
            <person name="Daum C."/>
            <person name="Qi P."/>
            <person name="Barry K."/>
            <person name="Lipzen A."/>
            <person name="Berry L."/>
            <person name="Pedersen C."/>
            <person name="Gottilla T."/>
            <person name="Foltz A."/>
            <person name="Yu H."/>
            <person name="O'Malley R."/>
            <person name="Zhang C."/>
            <person name="Devos K."/>
            <person name="Sigmon B."/>
            <person name="Yu B."/>
            <person name="Obata T."/>
            <person name="Schmutz J."/>
            <person name="Schnable J."/>
        </authorList>
    </citation>
    <scope>NUCLEOTIDE SEQUENCE [LARGE SCALE GENOMIC DNA]</scope>
    <source>
        <strain evidence="2">cv. 540-79</strain>
    </source>
</reference>
<keyword evidence="2" id="KW-1185">Reference proteome</keyword>
<sequence length="66" mass="7395">MDPFCSFPANAPFQFGFFFSIPMDYCSHAKLMRIDKGGILSARLTNLIDNNSRSKQAMITSLIFLG</sequence>
<name>A0A9W8CFP4_9POAL</name>
<dbReference type="Proteomes" id="UP001164776">
    <property type="component" value="Unassembled WGS sequence"/>
</dbReference>
<organism evidence="1 2">
    <name type="scientific">Paspalum vaginatum</name>
    <name type="common">seashore paspalum</name>
    <dbReference type="NCBI Taxonomy" id="158149"/>
    <lineage>
        <taxon>Eukaryota</taxon>
        <taxon>Viridiplantae</taxon>
        <taxon>Streptophyta</taxon>
        <taxon>Embryophyta</taxon>
        <taxon>Tracheophyta</taxon>
        <taxon>Spermatophyta</taxon>
        <taxon>Magnoliopsida</taxon>
        <taxon>Liliopsida</taxon>
        <taxon>Poales</taxon>
        <taxon>Poaceae</taxon>
        <taxon>PACMAD clade</taxon>
        <taxon>Panicoideae</taxon>
        <taxon>Andropogonodae</taxon>
        <taxon>Paspaleae</taxon>
        <taxon>Paspalinae</taxon>
        <taxon>Paspalum</taxon>
    </lineage>
</organism>
<proteinExistence type="predicted"/>
<gene>
    <name evidence="1" type="ORF">BS78_K224600</name>
</gene>
<dbReference type="AlphaFoldDB" id="A0A9W8CFP4"/>